<dbReference type="RefSeq" id="WP_317052342.1">
    <property type="nucleotide sequence ID" value="NZ_CP140878.1"/>
</dbReference>
<evidence type="ECO:0000313" key="1">
    <source>
        <dbReference type="EMBL" id="MDV2911737.1"/>
    </source>
</evidence>
<protein>
    <submittedName>
        <fullName evidence="1">FMN reductase</fullName>
    </submittedName>
</protein>
<proteinExistence type="predicted"/>
<dbReference type="InterPro" id="IPR029039">
    <property type="entry name" value="Flavoprotein-like_sf"/>
</dbReference>
<dbReference type="SUPFAM" id="SSF52218">
    <property type="entry name" value="Flavoproteins"/>
    <property type="match status" value="1"/>
</dbReference>
<evidence type="ECO:0000313" key="2">
    <source>
        <dbReference type="Proteomes" id="UP001280415"/>
    </source>
</evidence>
<dbReference type="AlphaFoldDB" id="A0AAW8YQW0"/>
<dbReference type="Gene3D" id="3.40.50.360">
    <property type="match status" value="1"/>
</dbReference>
<gene>
    <name evidence="1" type="ORF">R0H03_07665</name>
</gene>
<sequence>MKQLVAIWGLTHGIHRILDKSLIITAAAYGNLGASRAYTQLRKILGASELKARILPSTEFLLENSLQVFDERSDLIDQTKNVQQLNRAHQAMKQN</sequence>
<dbReference type="Proteomes" id="UP001280415">
    <property type="component" value="Unassembled WGS sequence"/>
</dbReference>
<reference evidence="1" key="2">
    <citation type="submission" date="2023-10" db="EMBL/GenBank/DDBJ databases">
        <authorList>
            <person name="Khurajog B."/>
        </authorList>
    </citation>
    <scope>NUCLEOTIDE SEQUENCE</scope>
    <source>
        <strain evidence="1">BF14</strain>
    </source>
</reference>
<comment type="caution">
    <text evidence="1">The sequence shown here is derived from an EMBL/GenBank/DDBJ whole genome shotgun (WGS) entry which is preliminary data.</text>
</comment>
<accession>A0AAW8YQW0</accession>
<dbReference type="EMBL" id="JAWJAX010000009">
    <property type="protein sequence ID" value="MDV2911737.1"/>
    <property type="molecule type" value="Genomic_DNA"/>
</dbReference>
<name>A0AAW8YQW0_PEDAC</name>
<reference evidence="1" key="1">
    <citation type="journal article" date="2023" name="PeerJ">
        <title>Selection and evaluation of lactic acid bacteria from chicken feces in Thailand as potential probiotics.</title>
        <authorList>
            <person name="Khurajog B."/>
            <person name="Disastra Y."/>
            <person name="Lawwyne L.D."/>
            <person name="Sirichokchatchawan W."/>
            <person name="Niyomtham W."/>
            <person name="Yindee J."/>
            <person name="Hampson D.J."/>
            <person name="Prapasarakul N."/>
        </authorList>
    </citation>
    <scope>NUCLEOTIDE SEQUENCE</scope>
    <source>
        <strain evidence="1">BF14</strain>
    </source>
</reference>
<organism evidence="1 2">
    <name type="scientific">Pediococcus acidilactici</name>
    <dbReference type="NCBI Taxonomy" id="1254"/>
    <lineage>
        <taxon>Bacteria</taxon>
        <taxon>Bacillati</taxon>
        <taxon>Bacillota</taxon>
        <taxon>Bacilli</taxon>
        <taxon>Lactobacillales</taxon>
        <taxon>Lactobacillaceae</taxon>
        <taxon>Pediococcus</taxon>
        <taxon>Pediococcus acidilactici group</taxon>
    </lineage>
</organism>